<evidence type="ECO:0000313" key="3">
    <source>
        <dbReference type="Proteomes" id="UP000636800"/>
    </source>
</evidence>
<feature type="region of interest" description="Disordered" evidence="1">
    <location>
        <begin position="32"/>
        <end position="59"/>
    </location>
</feature>
<sequence length="82" mass="9552">MRVERLSIDWFLIGFHEEIAFCLEGKALPSVSLPRLNKNSKNSETGCDPDGEEEGVREKGRDQLGKLYWWRLIFNWLLGISR</sequence>
<dbReference type="Proteomes" id="UP000636800">
    <property type="component" value="Unassembled WGS sequence"/>
</dbReference>
<dbReference type="AlphaFoldDB" id="A0A835U387"/>
<keyword evidence="3" id="KW-1185">Reference proteome</keyword>
<dbReference type="EMBL" id="JADCNL010000558">
    <property type="protein sequence ID" value="KAG0446692.1"/>
    <property type="molecule type" value="Genomic_DNA"/>
</dbReference>
<evidence type="ECO:0000256" key="1">
    <source>
        <dbReference type="SAM" id="MobiDB-lite"/>
    </source>
</evidence>
<comment type="caution">
    <text evidence="2">The sequence shown here is derived from an EMBL/GenBank/DDBJ whole genome shotgun (WGS) entry which is preliminary data.</text>
</comment>
<name>A0A835U387_VANPL</name>
<reference evidence="2 3" key="1">
    <citation type="journal article" date="2020" name="Nat. Food">
        <title>A phased Vanilla planifolia genome enables genetic improvement of flavour and production.</title>
        <authorList>
            <person name="Hasing T."/>
            <person name="Tang H."/>
            <person name="Brym M."/>
            <person name="Khazi F."/>
            <person name="Huang T."/>
            <person name="Chambers A.H."/>
        </authorList>
    </citation>
    <scope>NUCLEOTIDE SEQUENCE [LARGE SCALE GENOMIC DNA]</scope>
    <source>
        <tissue evidence="2">Leaf</tissue>
    </source>
</reference>
<proteinExistence type="predicted"/>
<organism evidence="2 3">
    <name type="scientific">Vanilla planifolia</name>
    <name type="common">Vanilla</name>
    <dbReference type="NCBI Taxonomy" id="51239"/>
    <lineage>
        <taxon>Eukaryota</taxon>
        <taxon>Viridiplantae</taxon>
        <taxon>Streptophyta</taxon>
        <taxon>Embryophyta</taxon>
        <taxon>Tracheophyta</taxon>
        <taxon>Spermatophyta</taxon>
        <taxon>Magnoliopsida</taxon>
        <taxon>Liliopsida</taxon>
        <taxon>Asparagales</taxon>
        <taxon>Orchidaceae</taxon>
        <taxon>Vanilloideae</taxon>
        <taxon>Vanilleae</taxon>
        <taxon>Vanilla</taxon>
    </lineage>
</organism>
<protein>
    <submittedName>
        <fullName evidence="2">Uncharacterized protein</fullName>
    </submittedName>
</protein>
<accession>A0A835U387</accession>
<gene>
    <name evidence="2" type="ORF">HPP92_028708</name>
</gene>
<evidence type="ECO:0000313" key="2">
    <source>
        <dbReference type="EMBL" id="KAG0446692.1"/>
    </source>
</evidence>